<dbReference type="PROSITE" id="PS00486">
    <property type="entry name" value="DNA_MISMATCH_REPAIR_2"/>
    <property type="match status" value="1"/>
</dbReference>
<comment type="function">
    <text evidence="7">Acts as a ribosome collision sensor, splitting the ribosome into its 2 subunits. Detects stalled/collided 70S ribosomes which it binds and splits by an ATP-hydrolysis driven conformational change. Acts upstream of the ribosome quality control system (RQC), a ribosome-associated complex that mediates the extraction of incompletely synthesized nascent chains from stalled ribosomes and their subsequent degradation. Probably generates substrates for RQC.</text>
</comment>
<evidence type="ECO:0000256" key="7">
    <source>
        <dbReference type="HAMAP-Rule" id="MF_00092"/>
    </source>
</evidence>
<dbReference type="EMBL" id="JAQQAL010000022">
    <property type="protein sequence ID" value="MDC7227155.1"/>
    <property type="molecule type" value="Genomic_DNA"/>
</dbReference>
<dbReference type="Proteomes" id="UP001221217">
    <property type="component" value="Unassembled WGS sequence"/>
</dbReference>
<keyword evidence="4 7" id="KW-0067">ATP-binding</keyword>
<keyword evidence="1 7" id="KW-0699">rRNA-binding</keyword>
<dbReference type="InterPro" id="IPR002625">
    <property type="entry name" value="Smr_dom"/>
</dbReference>
<comment type="similarity">
    <text evidence="7">Belongs to the DNA mismatch repair MutS family. MutS2 subfamily.</text>
</comment>
<dbReference type="PROSITE" id="PS50828">
    <property type="entry name" value="SMR"/>
    <property type="match status" value="1"/>
</dbReference>
<evidence type="ECO:0000313" key="10">
    <source>
        <dbReference type="EMBL" id="MDC7227155.1"/>
    </source>
</evidence>
<dbReference type="InterPro" id="IPR036063">
    <property type="entry name" value="Smr_dom_sf"/>
</dbReference>
<dbReference type="InterPro" id="IPR045076">
    <property type="entry name" value="MutS"/>
</dbReference>
<dbReference type="Gene3D" id="3.30.1370.110">
    <property type="match status" value="1"/>
</dbReference>
<dbReference type="GO" id="GO:0004519">
    <property type="term" value="F:endonuclease activity"/>
    <property type="evidence" value="ECO:0007669"/>
    <property type="project" value="UniProtKB-UniRule"/>
</dbReference>
<accession>A0AAJ1ID80</accession>
<keyword evidence="5 7" id="KW-0694">RNA-binding</keyword>
<organism evidence="10 11">
    <name type="scientific">Candidatus Thalassospirochaeta sargassi</name>
    <dbReference type="NCBI Taxonomy" id="3119039"/>
    <lineage>
        <taxon>Bacteria</taxon>
        <taxon>Pseudomonadati</taxon>
        <taxon>Spirochaetota</taxon>
        <taxon>Spirochaetia</taxon>
        <taxon>Spirochaetales</taxon>
        <taxon>Spirochaetaceae</taxon>
        <taxon>Candidatus Thalassospirochaeta</taxon>
    </lineage>
</organism>
<evidence type="ECO:0000256" key="1">
    <source>
        <dbReference type="ARBA" id="ARBA00022730"/>
    </source>
</evidence>
<keyword evidence="3 7" id="KW-0378">Hydrolase</keyword>
<dbReference type="SMART" id="SM00533">
    <property type="entry name" value="MUTSd"/>
    <property type="match status" value="1"/>
</dbReference>
<dbReference type="InterPro" id="IPR005747">
    <property type="entry name" value="MutS2"/>
</dbReference>
<dbReference type="GO" id="GO:0030983">
    <property type="term" value="F:mismatched DNA binding"/>
    <property type="evidence" value="ECO:0007669"/>
    <property type="project" value="InterPro"/>
</dbReference>
<dbReference type="InterPro" id="IPR036187">
    <property type="entry name" value="DNA_mismatch_repair_MutS_sf"/>
</dbReference>
<dbReference type="SMART" id="SM00463">
    <property type="entry name" value="SMR"/>
    <property type="match status" value="1"/>
</dbReference>
<dbReference type="InterPro" id="IPR027417">
    <property type="entry name" value="P-loop_NTPase"/>
</dbReference>
<comment type="subunit">
    <text evidence="7">Homodimer. Binds to stalled ribosomes, contacting rRNA.</text>
</comment>
<sequence>MLEFDIIREMIAGCAKSPGGASLIRAQGFETEADKLDQKKNIVSDWKTLLNSDIKDGIDTFPEINFIDKLSKSGTVLEGAELADAAEYIRAAAKMKSFCAKKPENLNLNGALEAESKLLPDIIQYSKEIYSEINPDGSVKDNHPLLKSARSRIAGLHGRINRITSGYMNDDREIWQSASSTQRDGRIVLPLKANFKGRIKGLVHEVSSTGATVFIEPFDLVDLNNEMAYEQGMLNQQIVKIYRGLTEKLREASGDFRVLIEQVSYIDSWYARAIFSIRNNCIRPLSREKGLIINKGRHPLLGKNAVPISLSFADDTILIITGPNAGGKTVTLKTCGLFVLLNQFACELPAEEGTEIGLYENIYADIGDDQSIEESLSTFSGHMKRISEIVYECGEKSLVLLDELGSGTDPSQGAAIAMAVLDNMRAKGISTIVTSHHAAVKNFGYTRKGAVNASVSFDAETLSPTYEIIEGVPGESHAVEIAQSMGLPDGIVSEAEKYLENGDSTVSEMIRELENRQFQILERDRRLAEEEARNREDRRKLDLTRLKLKQAEHQINQQDYSKLKTFVKESRKELENLVRELREGEITKEKTRRVKEHIASLNEKLDKEKKKIDDNETELFSDDSSTGNEALSFEPGLEVRYKKNNKSGVIVEPRKNKSWLVAFGNIKLTINEKELIPEKSKNNKMKTPSLGRSGYNSSAVFELDLRGMRVYEAEAALIKQIDTALLSGLSDFSIIHGLGEGVLQKTVQDFLKTCSAVKGFEYSDPEHGGFGKTIVRL</sequence>
<reference evidence="10 11" key="1">
    <citation type="submission" date="2022-12" db="EMBL/GenBank/DDBJ databases">
        <title>Metagenome assembled genome from gulf of manar.</title>
        <authorList>
            <person name="Kohli P."/>
            <person name="Pk S."/>
            <person name="Venkata Ramana C."/>
            <person name="Sasikala C."/>
        </authorList>
    </citation>
    <scope>NUCLEOTIDE SEQUENCE [LARGE SCALE GENOMIC DNA]</scope>
    <source>
        <strain evidence="10">JB008</strain>
    </source>
</reference>
<evidence type="ECO:0000256" key="8">
    <source>
        <dbReference type="SAM" id="Coils"/>
    </source>
</evidence>
<feature type="domain" description="Smr" evidence="9">
    <location>
        <begin position="703"/>
        <end position="777"/>
    </location>
</feature>
<keyword evidence="8" id="KW-0175">Coiled coil</keyword>
<evidence type="ECO:0000256" key="4">
    <source>
        <dbReference type="ARBA" id="ARBA00022840"/>
    </source>
</evidence>
<dbReference type="PANTHER" id="PTHR48466">
    <property type="entry name" value="OS10G0509000 PROTEIN-RELATED"/>
    <property type="match status" value="1"/>
</dbReference>
<evidence type="ECO:0000256" key="3">
    <source>
        <dbReference type="ARBA" id="ARBA00022801"/>
    </source>
</evidence>
<dbReference type="HAMAP" id="MF_00092">
    <property type="entry name" value="MutS2"/>
    <property type="match status" value="1"/>
</dbReference>
<evidence type="ECO:0000256" key="5">
    <source>
        <dbReference type="ARBA" id="ARBA00022884"/>
    </source>
</evidence>
<feature type="binding site" evidence="7">
    <location>
        <begin position="322"/>
        <end position="329"/>
    </location>
    <ligand>
        <name>ATP</name>
        <dbReference type="ChEBI" id="CHEBI:30616"/>
    </ligand>
</feature>
<dbReference type="SUPFAM" id="SSF52540">
    <property type="entry name" value="P-loop containing nucleoside triphosphate hydrolases"/>
    <property type="match status" value="1"/>
</dbReference>
<dbReference type="Pfam" id="PF20297">
    <property type="entry name" value="MSSS"/>
    <property type="match status" value="1"/>
</dbReference>
<comment type="caution">
    <text evidence="10">The sequence shown here is derived from an EMBL/GenBank/DDBJ whole genome shotgun (WGS) entry which is preliminary data.</text>
</comment>
<dbReference type="GO" id="GO:0006298">
    <property type="term" value="P:mismatch repair"/>
    <property type="evidence" value="ECO:0007669"/>
    <property type="project" value="InterPro"/>
</dbReference>
<keyword evidence="6 7" id="KW-0238">DNA-binding</keyword>
<dbReference type="Pfam" id="PF00488">
    <property type="entry name" value="MutS_V"/>
    <property type="match status" value="1"/>
</dbReference>
<keyword evidence="2 7" id="KW-0547">Nucleotide-binding</keyword>
<dbReference type="GO" id="GO:0016887">
    <property type="term" value="F:ATP hydrolysis activity"/>
    <property type="evidence" value="ECO:0007669"/>
    <property type="project" value="InterPro"/>
</dbReference>
<proteinExistence type="inferred from homology"/>
<dbReference type="InterPro" id="IPR007696">
    <property type="entry name" value="DNA_mismatch_repair_MutS_core"/>
</dbReference>
<name>A0AAJ1ID80_9SPIO</name>
<dbReference type="NCBIfam" id="TIGR01069">
    <property type="entry name" value="mutS2"/>
    <property type="match status" value="1"/>
</dbReference>
<keyword evidence="7 10" id="KW-0255">Endonuclease</keyword>
<evidence type="ECO:0000256" key="6">
    <source>
        <dbReference type="ARBA" id="ARBA00023125"/>
    </source>
</evidence>
<dbReference type="InterPro" id="IPR046893">
    <property type="entry name" value="MSSS"/>
</dbReference>
<dbReference type="GO" id="GO:0045910">
    <property type="term" value="P:negative regulation of DNA recombination"/>
    <property type="evidence" value="ECO:0007669"/>
    <property type="project" value="InterPro"/>
</dbReference>
<dbReference type="SUPFAM" id="SSF160443">
    <property type="entry name" value="SMR domain-like"/>
    <property type="match status" value="1"/>
</dbReference>
<protein>
    <recommendedName>
        <fullName evidence="7">Endonuclease MutS2</fullName>
        <ecNumber evidence="7">3.1.-.-</ecNumber>
    </recommendedName>
    <alternativeName>
        <fullName evidence="7">Ribosome-associated protein quality control-upstream factor</fullName>
        <shortName evidence="7">RQC-upstream factor</shortName>
        <shortName evidence="7">RqcU</shortName>
        <ecNumber evidence="7">3.6.4.-</ecNumber>
    </alternativeName>
</protein>
<dbReference type="EC" id="3.6.4.-" evidence="7"/>
<dbReference type="Pfam" id="PF01713">
    <property type="entry name" value="Smr"/>
    <property type="match status" value="1"/>
</dbReference>
<dbReference type="GO" id="GO:0005524">
    <property type="term" value="F:ATP binding"/>
    <property type="evidence" value="ECO:0007669"/>
    <property type="project" value="UniProtKB-UniRule"/>
</dbReference>
<dbReference type="GO" id="GO:0140664">
    <property type="term" value="F:ATP-dependent DNA damage sensor activity"/>
    <property type="evidence" value="ECO:0007669"/>
    <property type="project" value="InterPro"/>
</dbReference>
<comment type="function">
    <text evidence="7">Endonuclease that is involved in the suppression of homologous recombination and thus may have a key role in the control of bacterial genetic diversity.</text>
</comment>
<dbReference type="EC" id="3.1.-.-" evidence="7"/>
<keyword evidence="7" id="KW-0540">Nuclease</keyword>
<dbReference type="GO" id="GO:0019843">
    <property type="term" value="F:rRNA binding"/>
    <property type="evidence" value="ECO:0007669"/>
    <property type="project" value="UniProtKB-UniRule"/>
</dbReference>
<dbReference type="PANTHER" id="PTHR48466:SF2">
    <property type="entry name" value="OS10G0509000 PROTEIN"/>
    <property type="match status" value="1"/>
</dbReference>
<dbReference type="SUPFAM" id="SSF48334">
    <property type="entry name" value="DNA repair protein MutS, domain III"/>
    <property type="match status" value="1"/>
</dbReference>
<dbReference type="Gene3D" id="3.40.50.300">
    <property type="entry name" value="P-loop containing nucleotide triphosphate hydrolases"/>
    <property type="match status" value="1"/>
</dbReference>
<dbReference type="GO" id="GO:0072344">
    <property type="term" value="P:rescue of stalled ribosome"/>
    <property type="evidence" value="ECO:0007669"/>
    <property type="project" value="UniProtKB-UniRule"/>
</dbReference>
<dbReference type="FunFam" id="3.40.50.300:FF:000830">
    <property type="entry name" value="Endonuclease MutS2"/>
    <property type="match status" value="1"/>
</dbReference>
<dbReference type="GO" id="GO:0043023">
    <property type="term" value="F:ribosomal large subunit binding"/>
    <property type="evidence" value="ECO:0007669"/>
    <property type="project" value="UniProtKB-UniRule"/>
</dbReference>
<evidence type="ECO:0000259" key="9">
    <source>
        <dbReference type="PROSITE" id="PS50828"/>
    </source>
</evidence>
<evidence type="ECO:0000256" key="2">
    <source>
        <dbReference type="ARBA" id="ARBA00022741"/>
    </source>
</evidence>
<evidence type="ECO:0000313" key="11">
    <source>
        <dbReference type="Proteomes" id="UP001221217"/>
    </source>
</evidence>
<dbReference type="SMART" id="SM00534">
    <property type="entry name" value="MUTSac"/>
    <property type="match status" value="1"/>
</dbReference>
<gene>
    <name evidence="7" type="primary">mutS2</name>
    <name evidence="7" type="synonym">rqcU</name>
    <name evidence="10" type="ORF">PQJ61_10380</name>
</gene>
<dbReference type="PIRSF" id="PIRSF005814">
    <property type="entry name" value="MutS_YshD"/>
    <property type="match status" value="1"/>
</dbReference>
<dbReference type="InterPro" id="IPR000432">
    <property type="entry name" value="DNA_mismatch_repair_MutS_C"/>
</dbReference>
<dbReference type="AlphaFoldDB" id="A0AAJ1ID80"/>
<feature type="coiled-coil region" evidence="8">
    <location>
        <begin position="511"/>
        <end position="618"/>
    </location>
</feature>